<dbReference type="GO" id="GO:0006457">
    <property type="term" value="P:protein folding"/>
    <property type="evidence" value="ECO:0007669"/>
    <property type="project" value="TreeGrafter"/>
</dbReference>
<comment type="similarity">
    <text evidence="1">Belongs to the AHA1 family.</text>
</comment>
<reference evidence="4" key="1">
    <citation type="submission" date="2021-11" db="EMBL/GenBank/DDBJ databases">
        <authorList>
            <consortium name="Genoscope - CEA"/>
            <person name="William W."/>
        </authorList>
    </citation>
    <scope>NUCLEOTIDE SEQUENCE</scope>
</reference>
<evidence type="ECO:0000256" key="2">
    <source>
        <dbReference type="SAM" id="MobiDB-lite"/>
    </source>
</evidence>
<dbReference type="GO" id="GO:0005829">
    <property type="term" value="C:cytosol"/>
    <property type="evidence" value="ECO:0007669"/>
    <property type="project" value="TreeGrafter"/>
</dbReference>
<feature type="region of interest" description="Disordered" evidence="2">
    <location>
        <begin position="118"/>
        <end position="140"/>
    </location>
</feature>
<comment type="caution">
    <text evidence="4">The sequence shown here is derived from an EMBL/GenBank/DDBJ whole genome shotgun (WGS) entry which is preliminary data.</text>
</comment>
<dbReference type="PANTHER" id="PTHR13009">
    <property type="entry name" value="HEAT SHOCK PROTEIN 90 HSP90 CO-CHAPERONE AHA-1"/>
    <property type="match status" value="1"/>
</dbReference>
<dbReference type="InterPro" id="IPR015310">
    <property type="entry name" value="AHSA1-like_N"/>
</dbReference>
<dbReference type="Gene3D" id="3.15.10.20">
    <property type="entry name" value="Activator of Hsp90 ATPase Aha1, N-terminal domain"/>
    <property type="match status" value="1"/>
</dbReference>
<evidence type="ECO:0000313" key="4">
    <source>
        <dbReference type="EMBL" id="CAH0379921.1"/>
    </source>
</evidence>
<proteinExistence type="inferred from homology"/>
<dbReference type="GO" id="GO:0001671">
    <property type="term" value="F:ATPase activator activity"/>
    <property type="evidence" value="ECO:0007669"/>
    <property type="project" value="InterPro"/>
</dbReference>
<keyword evidence="5" id="KW-1185">Reference proteome</keyword>
<evidence type="ECO:0000259" key="3">
    <source>
        <dbReference type="SMART" id="SM01000"/>
    </source>
</evidence>
<dbReference type="EMBL" id="CAKKNE010000006">
    <property type="protein sequence ID" value="CAH0379921.1"/>
    <property type="molecule type" value="Genomic_DNA"/>
</dbReference>
<accession>A0A8J2T0P7</accession>
<evidence type="ECO:0000313" key="5">
    <source>
        <dbReference type="Proteomes" id="UP000789595"/>
    </source>
</evidence>
<dbReference type="Pfam" id="PF09229">
    <property type="entry name" value="Aha1_N"/>
    <property type="match status" value="1"/>
</dbReference>
<organism evidence="4 5">
    <name type="scientific">Pelagomonas calceolata</name>
    <dbReference type="NCBI Taxonomy" id="35677"/>
    <lineage>
        <taxon>Eukaryota</taxon>
        <taxon>Sar</taxon>
        <taxon>Stramenopiles</taxon>
        <taxon>Ochrophyta</taxon>
        <taxon>Pelagophyceae</taxon>
        <taxon>Pelagomonadales</taxon>
        <taxon>Pelagomonadaceae</taxon>
        <taxon>Pelagomonas</taxon>
    </lineage>
</organism>
<dbReference type="OrthoDB" id="567237at2759"/>
<evidence type="ECO:0000256" key="1">
    <source>
        <dbReference type="ARBA" id="ARBA00006817"/>
    </source>
</evidence>
<protein>
    <recommendedName>
        <fullName evidence="3">Activator of Hsp90 ATPase AHSA1-like N-terminal domain-containing protein</fullName>
    </recommendedName>
</protein>
<gene>
    <name evidence="4" type="ORF">PECAL_6P15570</name>
</gene>
<dbReference type="Proteomes" id="UP000789595">
    <property type="component" value="Unassembled WGS sequence"/>
</dbReference>
<dbReference type="InterPro" id="IPR036338">
    <property type="entry name" value="Aha1"/>
</dbReference>
<sequence length="376" mass="41291">MADTIEQLKDKLQALEADSGGNKDRKKLEVALELCAALAALDMKRGVVQYADLAIDLDGDCVPAHCFRAEALQAMAQQRPSSKAASKAAKACARGLAACDRCVALEGLSGYRARLESMRSALPPPPPKKASTKSSARPPQKLDNAVVDLSEERPRKVAVTTTDVRSAGGAPLRQSDWNKKDTWEERDVTAWAVERFAELLKEATTRVGPDLHVRFWDLRRVKGDAQVVVFQRKVKFLFDFSCAELEWVAEDEEGSALFKGKATLRDCASGCGADDLELTTTFSPKTEPHEAVRAFLKKDACRAVAAVASQFEAEFVALTGDGVGLAVQFPKSKRVLTPEAEADERRVAAEEYERQVGQQRLKSDLQRRNPNLKVEF</sequence>
<dbReference type="GO" id="GO:0051087">
    <property type="term" value="F:protein-folding chaperone binding"/>
    <property type="evidence" value="ECO:0007669"/>
    <property type="project" value="InterPro"/>
</dbReference>
<dbReference type="AlphaFoldDB" id="A0A8J2T0P7"/>
<feature type="domain" description="Activator of Hsp90 ATPase AHSA1-like N-terminal" evidence="3">
    <location>
        <begin position="185"/>
        <end position="317"/>
    </location>
</feature>
<dbReference type="SMART" id="SM01000">
    <property type="entry name" value="Aha1_N"/>
    <property type="match status" value="1"/>
</dbReference>
<name>A0A8J2T0P7_9STRA</name>
<dbReference type="PANTHER" id="PTHR13009:SF22">
    <property type="entry name" value="LD43819P"/>
    <property type="match status" value="1"/>
</dbReference>
<dbReference type="SUPFAM" id="SSF103111">
    <property type="entry name" value="Activator of Hsp90 ATPase, Aha1"/>
    <property type="match status" value="1"/>
</dbReference>